<protein>
    <submittedName>
        <fullName evidence="3">Uncharacterized protein</fullName>
    </submittedName>
</protein>
<dbReference type="AlphaFoldDB" id="A0AAD7JCE4"/>
<dbReference type="EMBL" id="JARJLG010000052">
    <property type="protein sequence ID" value="KAJ7759396.1"/>
    <property type="molecule type" value="Genomic_DNA"/>
</dbReference>
<feature type="region of interest" description="Disordered" evidence="1">
    <location>
        <begin position="317"/>
        <end position="351"/>
    </location>
</feature>
<feature type="transmembrane region" description="Helical" evidence="2">
    <location>
        <begin position="359"/>
        <end position="381"/>
    </location>
</feature>
<evidence type="ECO:0000256" key="2">
    <source>
        <dbReference type="SAM" id="Phobius"/>
    </source>
</evidence>
<organism evidence="3 4">
    <name type="scientific">Mycena maculata</name>
    <dbReference type="NCBI Taxonomy" id="230809"/>
    <lineage>
        <taxon>Eukaryota</taxon>
        <taxon>Fungi</taxon>
        <taxon>Dikarya</taxon>
        <taxon>Basidiomycota</taxon>
        <taxon>Agaricomycotina</taxon>
        <taxon>Agaricomycetes</taxon>
        <taxon>Agaricomycetidae</taxon>
        <taxon>Agaricales</taxon>
        <taxon>Marasmiineae</taxon>
        <taxon>Mycenaceae</taxon>
        <taxon>Mycena</taxon>
    </lineage>
</organism>
<evidence type="ECO:0000256" key="1">
    <source>
        <dbReference type="SAM" id="MobiDB-lite"/>
    </source>
</evidence>
<evidence type="ECO:0000313" key="3">
    <source>
        <dbReference type="EMBL" id="KAJ7759396.1"/>
    </source>
</evidence>
<comment type="caution">
    <text evidence="3">The sequence shown here is derived from an EMBL/GenBank/DDBJ whole genome shotgun (WGS) entry which is preliminary data.</text>
</comment>
<keyword evidence="2" id="KW-1133">Transmembrane helix</keyword>
<accession>A0AAD7JCE4</accession>
<dbReference type="Proteomes" id="UP001215280">
    <property type="component" value="Unassembled WGS sequence"/>
</dbReference>
<gene>
    <name evidence="3" type="ORF">DFH07DRAFT_445492</name>
</gene>
<evidence type="ECO:0000313" key="4">
    <source>
        <dbReference type="Proteomes" id="UP001215280"/>
    </source>
</evidence>
<name>A0AAD7JCE4_9AGAR</name>
<proteinExistence type="predicted"/>
<keyword evidence="2" id="KW-0812">Transmembrane</keyword>
<sequence length="474" mass="51091">MATSRFHQFLPSLLRLSRPTRSDWLSVSRRFPGMVAPVSSMSASRKLSEPGTGLSLDHAYDGSSYALGHRRERVMPSAVTLLSIFLLLSGVVLPCRAQTSVFQWQFSGNVLSSSLPSCQTLNVNLTSSDPANNTHGVPPFYMIAFPSYGTPSTMLIGTDESQLAWVVNQPAGTQLMLEVVDSQGNSGGVPPNLFTVSDLQAQTTQCIPAASTAPPFTVTANVTDVLDTCKPWALTVTGGINHTLLPWPSSTHYPLQMPLWDDMFVFVDRASRANQLLAAFSDSTGRWAAGTPVVFTEGTTNTSCIGLSSFSTNSNLTGTIPSSADPTKSVVPPTQSSAPPSQSSAPGSSLGVKKSHPGIIAGVVVSFAVLLAVGAVGALVYRRRRKLRTPQPFTEIVGQVPHTSPGGYSLPSGRELWTTRQTTPRPFEEYLRTFRSYLRTDLADDVFVGFLMVRTSITVSLHFIQKLQREFTSD</sequence>
<keyword evidence="4" id="KW-1185">Reference proteome</keyword>
<reference evidence="3" key="1">
    <citation type="submission" date="2023-03" db="EMBL/GenBank/DDBJ databases">
        <title>Massive genome expansion in bonnet fungi (Mycena s.s.) driven by repeated elements and novel gene families across ecological guilds.</title>
        <authorList>
            <consortium name="Lawrence Berkeley National Laboratory"/>
            <person name="Harder C.B."/>
            <person name="Miyauchi S."/>
            <person name="Viragh M."/>
            <person name="Kuo A."/>
            <person name="Thoen E."/>
            <person name="Andreopoulos B."/>
            <person name="Lu D."/>
            <person name="Skrede I."/>
            <person name="Drula E."/>
            <person name="Henrissat B."/>
            <person name="Morin E."/>
            <person name="Kohler A."/>
            <person name="Barry K."/>
            <person name="LaButti K."/>
            <person name="Morin E."/>
            <person name="Salamov A."/>
            <person name="Lipzen A."/>
            <person name="Mereny Z."/>
            <person name="Hegedus B."/>
            <person name="Baldrian P."/>
            <person name="Stursova M."/>
            <person name="Weitz H."/>
            <person name="Taylor A."/>
            <person name="Grigoriev I.V."/>
            <person name="Nagy L.G."/>
            <person name="Martin F."/>
            <person name="Kauserud H."/>
        </authorList>
    </citation>
    <scope>NUCLEOTIDE SEQUENCE</scope>
    <source>
        <strain evidence="3">CBHHK188m</strain>
    </source>
</reference>
<feature type="compositionally biased region" description="Polar residues" evidence="1">
    <location>
        <begin position="317"/>
        <end position="326"/>
    </location>
</feature>
<feature type="compositionally biased region" description="Low complexity" evidence="1">
    <location>
        <begin position="329"/>
        <end position="349"/>
    </location>
</feature>
<keyword evidence="2" id="KW-0472">Membrane</keyword>